<protein>
    <recommendedName>
        <fullName evidence="1">Mid-cell-anchored protein Z</fullName>
    </recommendedName>
</protein>
<reference evidence="6 7" key="1">
    <citation type="submission" date="2018-11" db="EMBL/GenBank/DDBJ databases">
        <title>Species Designations Belie Phenotypic and Genotypic Heterogeneity in Oral Streptococci.</title>
        <authorList>
            <person name="Velsko I."/>
        </authorList>
    </citation>
    <scope>NUCLEOTIDE SEQUENCE [LARGE SCALE GENOMIC DNA]</scope>
    <source>
        <strain evidence="6 7">BCA11</strain>
    </source>
</reference>
<feature type="domain" description="MapZ extracellular" evidence="4">
    <location>
        <begin position="210"/>
        <end position="331"/>
    </location>
</feature>
<dbReference type="RefSeq" id="WP_125450426.1">
    <property type="nucleotide sequence ID" value="NZ_RJNS01000004.1"/>
</dbReference>
<organism evidence="6 7">
    <name type="scientific">Streptococcus mitis</name>
    <dbReference type="NCBI Taxonomy" id="28037"/>
    <lineage>
        <taxon>Bacteria</taxon>
        <taxon>Bacillati</taxon>
        <taxon>Bacillota</taxon>
        <taxon>Bacilli</taxon>
        <taxon>Lactobacillales</taxon>
        <taxon>Streptococcaceae</taxon>
        <taxon>Streptococcus</taxon>
        <taxon>Streptococcus mitis group</taxon>
    </lineage>
</organism>
<feature type="region of interest" description="Disordered" evidence="3">
    <location>
        <begin position="74"/>
        <end position="131"/>
    </location>
</feature>
<sequence length="482" mass="53114">MSKKRHNRHKKEHQESKFDFDEAKDLTVGQVIRKNEEVEAGVLPEDNILDKYIKQHREEIEADKFETRQFKKEELQEAQAQEELTQEVSEITEESAPIIEEPETVSEETVSDSVESTSSDVVLPPLGEENQDLEPLVLEKQTPAEIADEKEEEETALLSRSAQAESETISNSKKKRVFVIGSALATALILAGSYYIYRQVTRSNQAIQFSQSSSSNQETQAALQEFNTLYDAFYTDANKTALKNSQFDKLNQLKAQLDKLEGSREYTLAKSKYDSLETQIKAVQEVNNQFETPAITDGVLDTNAKVKADAKFTEIKTGNTELDKLLDKAISLGKSQQTSASSSSSSSSSQESSSTTTDSSTSSSSASSSSAPASRPESGGLSSEGANLQRSASRVPYNQSAVEDSNNPAWTFADGVLEQILATSRARGYITGNQYILERVNIVNGNGYYNLYKPDGTYLFTLNCKTGYFVGNGAGHADDLDY</sequence>
<evidence type="ECO:0000256" key="3">
    <source>
        <dbReference type="SAM" id="MobiDB-lite"/>
    </source>
</evidence>
<comment type="subunit">
    <text evidence="1">Interacts with FtsZ.</text>
</comment>
<gene>
    <name evidence="1" type="primary">mapZ</name>
    <name evidence="6" type="ORF">D8854_07510</name>
</gene>
<feature type="compositionally biased region" description="Low complexity" evidence="3">
    <location>
        <begin position="77"/>
        <end position="87"/>
    </location>
</feature>
<keyword evidence="1" id="KW-0132">Cell division</keyword>
<evidence type="ECO:0000313" key="7">
    <source>
        <dbReference type="Proteomes" id="UP000278970"/>
    </source>
</evidence>
<feature type="compositionally biased region" description="Low complexity" evidence="3">
    <location>
        <begin position="335"/>
        <end position="374"/>
    </location>
</feature>
<feature type="compositionally biased region" description="Basic residues" evidence="3">
    <location>
        <begin position="1"/>
        <end position="11"/>
    </location>
</feature>
<comment type="function">
    <text evidence="1">Early cell division protein that marks the future cell division site and supports proper FtsZ ring positioning.</text>
</comment>
<dbReference type="GO" id="GO:0051301">
    <property type="term" value="P:cell division"/>
    <property type="evidence" value="ECO:0007669"/>
    <property type="project" value="UniProtKB-UniRule"/>
</dbReference>
<dbReference type="Pfam" id="PF18041">
    <property type="entry name" value="MapZ_EC1"/>
    <property type="match status" value="1"/>
</dbReference>
<keyword evidence="1" id="KW-0131">Cell cycle</keyword>
<dbReference type="HAMAP" id="MF_01941">
    <property type="entry name" value="MapZ"/>
    <property type="match status" value="1"/>
</dbReference>
<feature type="compositionally biased region" description="Low complexity" evidence="3">
    <location>
        <begin position="111"/>
        <end position="122"/>
    </location>
</feature>
<feature type="domain" description="MapZ extracellular C-terminal" evidence="5">
    <location>
        <begin position="394"/>
        <end position="472"/>
    </location>
</feature>
<comment type="caution">
    <text evidence="6">The sequence shown here is derived from an EMBL/GenBank/DDBJ whole genome shotgun (WGS) entry which is preliminary data.</text>
</comment>
<dbReference type="InterPro" id="IPR040532">
    <property type="entry name" value="MapZ_C2"/>
</dbReference>
<dbReference type="OrthoDB" id="2199073at2"/>
<evidence type="ECO:0000313" key="6">
    <source>
        <dbReference type="EMBL" id="RSI81263.1"/>
    </source>
</evidence>
<dbReference type="GO" id="GO:0005886">
    <property type="term" value="C:plasma membrane"/>
    <property type="evidence" value="ECO:0007669"/>
    <property type="project" value="UniProtKB-SubCell"/>
</dbReference>
<accession>A0A3R9IJD4</accession>
<feature type="compositionally biased region" description="Basic and acidic residues" evidence="3">
    <location>
        <begin position="12"/>
        <end position="21"/>
    </location>
</feature>
<feature type="compositionally biased region" description="Acidic residues" evidence="3">
    <location>
        <begin position="100"/>
        <end position="110"/>
    </location>
</feature>
<dbReference type="InterPro" id="IPR041295">
    <property type="entry name" value="MapZ_EC1"/>
</dbReference>
<dbReference type="EMBL" id="RJNS01000004">
    <property type="protein sequence ID" value="RSI81263.1"/>
    <property type="molecule type" value="Genomic_DNA"/>
</dbReference>
<feature type="compositionally biased region" description="Polar residues" evidence="3">
    <location>
        <begin position="380"/>
        <end position="404"/>
    </location>
</feature>
<keyword evidence="2" id="KW-0175">Coiled coil</keyword>
<comment type="subcellular location">
    <subcellularLocation>
        <location evidence="1">Cell membrane</location>
        <topology evidence="1">Single-pass membrane protein</topology>
    </subcellularLocation>
    <text evidence="1">In newborn cells, forms a ring positioned at mid-cell. Soon after cell division starts and the cells begin elongating, the ring splits into two rings that, as elongation proceeds, move along and mark the future division sites.</text>
</comment>
<keyword evidence="1" id="KW-1133">Transmembrane helix</keyword>
<name>A0A3R9IJD4_STRMT</name>
<evidence type="ECO:0000256" key="2">
    <source>
        <dbReference type="SAM" id="Coils"/>
    </source>
</evidence>
<dbReference type="Proteomes" id="UP000278970">
    <property type="component" value="Unassembled WGS sequence"/>
</dbReference>
<dbReference type="AlphaFoldDB" id="A0A3R9IJD4"/>
<feature type="region of interest" description="Disordered" evidence="3">
    <location>
        <begin position="1"/>
        <end position="21"/>
    </location>
</feature>
<feature type="transmembrane region" description="Helical" evidence="1">
    <location>
        <begin position="177"/>
        <end position="197"/>
    </location>
</feature>
<keyword evidence="1" id="KW-0472">Membrane</keyword>
<feature type="compositionally biased region" description="Acidic residues" evidence="3">
    <location>
        <begin position="146"/>
        <end position="155"/>
    </location>
</feature>
<dbReference type="Pfam" id="PF18708">
    <property type="entry name" value="MapZ_C2"/>
    <property type="match status" value="1"/>
</dbReference>
<feature type="coiled-coil region" evidence="2">
    <location>
        <begin position="243"/>
        <end position="270"/>
    </location>
</feature>
<evidence type="ECO:0000259" key="4">
    <source>
        <dbReference type="Pfam" id="PF18041"/>
    </source>
</evidence>
<dbReference type="InterPro" id="IPR030858">
    <property type="entry name" value="MapZ"/>
</dbReference>
<evidence type="ECO:0000256" key="1">
    <source>
        <dbReference type="HAMAP-Rule" id="MF_01941"/>
    </source>
</evidence>
<feature type="region of interest" description="Disordered" evidence="3">
    <location>
        <begin position="335"/>
        <end position="404"/>
    </location>
</feature>
<comment type="similarity">
    <text evidence="1">Belongs to the MapZ family.</text>
</comment>
<proteinExistence type="inferred from homology"/>
<feature type="region of interest" description="Disordered" evidence="3">
    <location>
        <begin position="143"/>
        <end position="165"/>
    </location>
</feature>
<keyword evidence="1" id="KW-0812">Transmembrane</keyword>
<evidence type="ECO:0000259" key="5">
    <source>
        <dbReference type="Pfam" id="PF18708"/>
    </source>
</evidence>
<keyword evidence="1" id="KW-1003">Cell membrane</keyword>